<dbReference type="RefSeq" id="WP_048930973.1">
    <property type="nucleotide sequence ID" value="NZ_KQ235884.1"/>
</dbReference>
<protein>
    <recommendedName>
        <fullName evidence="2">Suppressor of fused-like domain-containing protein</fullName>
    </recommendedName>
</protein>
<organism evidence="3 4">
    <name type="scientific">[Clostridium] citroniae WAL-19142</name>
    <dbReference type="NCBI Taxonomy" id="742734"/>
    <lineage>
        <taxon>Bacteria</taxon>
        <taxon>Bacillati</taxon>
        <taxon>Bacillota</taxon>
        <taxon>Clostridia</taxon>
        <taxon>Lachnospirales</taxon>
        <taxon>Lachnospiraceae</taxon>
        <taxon>Enterocloster</taxon>
    </lineage>
</organism>
<evidence type="ECO:0000259" key="2">
    <source>
        <dbReference type="Pfam" id="PF05076"/>
    </source>
</evidence>
<dbReference type="OrthoDB" id="4827574at2"/>
<dbReference type="InterPro" id="IPR020941">
    <property type="entry name" value="SUFU-like_domain"/>
</dbReference>
<dbReference type="Proteomes" id="UP000037392">
    <property type="component" value="Unassembled WGS sequence"/>
</dbReference>
<proteinExistence type="predicted"/>
<accession>A0A0J9BLQ5</accession>
<reference evidence="3 4" key="1">
    <citation type="submission" date="2011-04" db="EMBL/GenBank/DDBJ databases">
        <title>The Genome Sequence of Clostridium citroniae WAL-19142.</title>
        <authorList>
            <consortium name="The Broad Institute Genome Sequencing Platform"/>
            <person name="Earl A."/>
            <person name="Ward D."/>
            <person name="Feldgarden M."/>
            <person name="Gevers D."/>
            <person name="Warren Y.A."/>
            <person name="Tyrrell K.L."/>
            <person name="Citron D.M."/>
            <person name="Goldstein E.J."/>
            <person name="Daigneault M."/>
            <person name="Allen-Vercoe E."/>
            <person name="Young S.K."/>
            <person name="Zeng Q."/>
            <person name="Gargeya S."/>
            <person name="Fitzgerald M."/>
            <person name="Haas B."/>
            <person name="Abouelleil A."/>
            <person name="Alvarado L."/>
            <person name="Arachchi H.M."/>
            <person name="Berlin A."/>
            <person name="Brown A."/>
            <person name="Chapman S.B."/>
            <person name="Chen Z."/>
            <person name="Dunbar C."/>
            <person name="Freedman E."/>
            <person name="Gearin G."/>
            <person name="Gellesch M."/>
            <person name="Goldberg J."/>
            <person name="Griggs A."/>
            <person name="Gujja S."/>
            <person name="Heilman E.R."/>
            <person name="Heiman D."/>
            <person name="Howarth C."/>
            <person name="Larson L."/>
            <person name="Lui A."/>
            <person name="MacDonald P.J."/>
            <person name="Mehta T."/>
            <person name="Montmayeur A."/>
            <person name="Murphy C."/>
            <person name="Neiman D."/>
            <person name="Pearson M."/>
            <person name="Priest M."/>
            <person name="Roberts A."/>
            <person name="Saif S."/>
            <person name="Shea T."/>
            <person name="Shenoy N."/>
            <person name="Sisk P."/>
            <person name="Stolte C."/>
            <person name="Sykes S."/>
            <person name="White J."/>
            <person name="Yandava C."/>
            <person name="Wortman J."/>
            <person name="Nusbaum C."/>
            <person name="Birren B."/>
        </authorList>
    </citation>
    <scope>NUCLEOTIDE SEQUENCE [LARGE SCALE GENOMIC DNA]</scope>
    <source>
        <strain evidence="3 4">WAL-19142</strain>
    </source>
</reference>
<sequence>MGLLDKLLKKGPKADSVSKGGSPIYHYDEKKDKEWRPPQAYGEYGEEITRHFGALFPGREEFVFHEILSDLVHIDVNIMRPREDKPYYVMYTTGMSDLPMTLPEEIAHREDLKYGELFMFLPKEWNPGETGQLDSDIPDSQYWPIRLIKYLARFPHEYGTWLGWGHTIPNGPDYEPLCQDTRMGGVVLVQTGGDMGSMKAEDGKEINFYMVVPAYKEEIEYKLEYGMEALDKRFCDGNLPMVLDIRRPNYCEDFKVS</sequence>
<dbReference type="EMBL" id="ADLK01000042">
    <property type="protein sequence ID" value="KMW14022.1"/>
    <property type="molecule type" value="Genomic_DNA"/>
</dbReference>
<feature type="domain" description="Suppressor of fused-like" evidence="2">
    <location>
        <begin position="72"/>
        <end position="248"/>
    </location>
</feature>
<evidence type="ECO:0000313" key="4">
    <source>
        <dbReference type="Proteomes" id="UP000037392"/>
    </source>
</evidence>
<feature type="region of interest" description="Disordered" evidence="1">
    <location>
        <begin position="1"/>
        <end position="29"/>
    </location>
</feature>
<dbReference type="GeneID" id="93164797"/>
<dbReference type="PATRIC" id="fig|742734.4.peg.5310"/>
<dbReference type="Pfam" id="PF05076">
    <property type="entry name" value="SUFU"/>
    <property type="match status" value="1"/>
</dbReference>
<name>A0A0J9BLQ5_9FIRM</name>
<dbReference type="AlphaFoldDB" id="A0A0J9BLQ5"/>
<evidence type="ECO:0000313" key="3">
    <source>
        <dbReference type="EMBL" id="KMW14022.1"/>
    </source>
</evidence>
<gene>
    <name evidence="3" type="ORF">HMPREF9470_04961</name>
</gene>
<evidence type="ECO:0000256" key="1">
    <source>
        <dbReference type="SAM" id="MobiDB-lite"/>
    </source>
</evidence>
<comment type="caution">
    <text evidence="3">The sequence shown here is derived from an EMBL/GenBank/DDBJ whole genome shotgun (WGS) entry which is preliminary data.</text>
</comment>